<dbReference type="PROSITE" id="PS00099">
    <property type="entry name" value="THIOLASE_3"/>
    <property type="match status" value="1"/>
</dbReference>
<dbReference type="Proteomes" id="UP000221024">
    <property type="component" value="Unassembled WGS sequence"/>
</dbReference>
<name>A0A2H3NLZ7_9BACT</name>
<feature type="active site" description="Acyl-thioester intermediate" evidence="4">
    <location>
        <position position="88"/>
    </location>
</feature>
<evidence type="ECO:0000256" key="6">
    <source>
        <dbReference type="SAM" id="MobiDB-lite"/>
    </source>
</evidence>
<accession>A0A2H3NLZ7</accession>
<sequence length="396" mass="41666">MRDVYIVSAHRTPIGRFGGALKKHSPVDLAAHAMKGTLESADVDGGALDIYVFGNVLRGGHGQLVPRQAAIQAGIPKTIDGYAVDMVCASSMMSLINGATMIKAGEANLVLTGGTESMSDTGFYLSSKARWGYKYLPGDHEQVTDLMFRDGLSDPFSGEAMGVQTERLAAEHGISRAELDAVAAASHQRAAQAHESGAFEGEILPMEYRTRKGPETLSHDEGVRPDTTTDSLSGLRPAFDEEGVLTAGNSSQISDGAAAVLLASKEAVEAHGLTPLAKVTESSWAAGESWRFPEAPIPAVETVLEKSGTSTDDYDLFENNEAFAINNLLFQRMLDVDADRLNVHGGAIAMGHPIGASGSRIVVTLLHALIQHDGTQGLASICHGTGGGVAMGIERV</sequence>
<dbReference type="AlphaFoldDB" id="A0A2H3NLZ7"/>
<feature type="region of interest" description="Disordered" evidence="6">
    <location>
        <begin position="213"/>
        <end position="236"/>
    </location>
</feature>
<feature type="domain" description="Thiolase C-terminal" evidence="8">
    <location>
        <begin position="273"/>
        <end position="394"/>
    </location>
</feature>
<keyword evidence="3 5" id="KW-0012">Acyltransferase</keyword>
<dbReference type="NCBIfam" id="TIGR01930">
    <property type="entry name" value="AcCoA-C-Actrans"/>
    <property type="match status" value="1"/>
</dbReference>
<evidence type="ECO:0000256" key="2">
    <source>
        <dbReference type="ARBA" id="ARBA00022679"/>
    </source>
</evidence>
<evidence type="ECO:0000256" key="1">
    <source>
        <dbReference type="ARBA" id="ARBA00010982"/>
    </source>
</evidence>
<dbReference type="PANTHER" id="PTHR18919:SF107">
    <property type="entry name" value="ACETYL-COA ACETYLTRANSFERASE, CYTOSOLIC"/>
    <property type="match status" value="1"/>
</dbReference>
<reference evidence="9 10" key="1">
    <citation type="submission" date="2017-10" db="EMBL/GenBank/DDBJ databases">
        <title>Draft genome of Longimonas halophila.</title>
        <authorList>
            <person name="Goh K.M."/>
            <person name="Shamsir M.S."/>
            <person name="Lim S.W."/>
        </authorList>
    </citation>
    <scope>NUCLEOTIDE SEQUENCE [LARGE SCALE GENOMIC DNA]</scope>
    <source>
        <strain evidence="9 10">KCTC 42399</strain>
    </source>
</reference>
<dbReference type="EC" id="2.3.1.9" evidence="9"/>
<dbReference type="PROSITE" id="PS00737">
    <property type="entry name" value="THIOLASE_2"/>
    <property type="match status" value="1"/>
</dbReference>
<dbReference type="RefSeq" id="WP_098062033.1">
    <property type="nucleotide sequence ID" value="NZ_PDEP01000006.1"/>
</dbReference>
<dbReference type="InterPro" id="IPR016039">
    <property type="entry name" value="Thiolase-like"/>
</dbReference>
<keyword evidence="10" id="KW-1185">Reference proteome</keyword>
<evidence type="ECO:0000259" key="7">
    <source>
        <dbReference type="Pfam" id="PF00108"/>
    </source>
</evidence>
<dbReference type="Pfam" id="PF00108">
    <property type="entry name" value="Thiolase_N"/>
    <property type="match status" value="1"/>
</dbReference>
<evidence type="ECO:0000256" key="4">
    <source>
        <dbReference type="PIRSR" id="PIRSR000429-1"/>
    </source>
</evidence>
<dbReference type="InterPro" id="IPR020616">
    <property type="entry name" value="Thiolase_N"/>
</dbReference>
<dbReference type="PIRSF" id="PIRSF000429">
    <property type="entry name" value="Ac-CoA_Ac_transf"/>
    <property type="match status" value="1"/>
</dbReference>
<protein>
    <submittedName>
        <fullName evidence="9">Acetyl-CoA C-acyltransferase</fullName>
        <ecNumber evidence="9">2.3.1.9</ecNumber>
    </submittedName>
</protein>
<dbReference type="InterPro" id="IPR020610">
    <property type="entry name" value="Thiolase_AS"/>
</dbReference>
<evidence type="ECO:0000313" key="9">
    <source>
        <dbReference type="EMBL" id="PEN07005.1"/>
    </source>
</evidence>
<dbReference type="Gene3D" id="3.40.47.10">
    <property type="match status" value="2"/>
</dbReference>
<dbReference type="GO" id="GO:0003985">
    <property type="term" value="F:acetyl-CoA C-acetyltransferase activity"/>
    <property type="evidence" value="ECO:0007669"/>
    <property type="project" value="UniProtKB-EC"/>
</dbReference>
<dbReference type="EMBL" id="PDEP01000006">
    <property type="protein sequence ID" value="PEN07005.1"/>
    <property type="molecule type" value="Genomic_DNA"/>
</dbReference>
<comment type="caution">
    <text evidence="9">The sequence shown here is derived from an EMBL/GenBank/DDBJ whole genome shotgun (WGS) entry which is preliminary data.</text>
</comment>
<keyword evidence="2 5" id="KW-0808">Transferase</keyword>
<dbReference type="PANTHER" id="PTHR18919">
    <property type="entry name" value="ACETYL-COA C-ACYLTRANSFERASE"/>
    <property type="match status" value="1"/>
</dbReference>
<evidence type="ECO:0000313" key="10">
    <source>
        <dbReference type="Proteomes" id="UP000221024"/>
    </source>
</evidence>
<dbReference type="InterPro" id="IPR020613">
    <property type="entry name" value="Thiolase_CS"/>
</dbReference>
<dbReference type="Pfam" id="PF02803">
    <property type="entry name" value="Thiolase_C"/>
    <property type="match status" value="1"/>
</dbReference>
<feature type="compositionally biased region" description="Basic and acidic residues" evidence="6">
    <location>
        <begin position="213"/>
        <end position="224"/>
    </location>
</feature>
<feature type="active site" description="Proton acceptor" evidence="4">
    <location>
        <position position="382"/>
    </location>
</feature>
<comment type="similarity">
    <text evidence="1 5">Belongs to the thiolase-like superfamily. Thiolase family.</text>
</comment>
<feature type="active site" description="Proton acceptor" evidence="4">
    <location>
        <position position="352"/>
    </location>
</feature>
<evidence type="ECO:0000256" key="3">
    <source>
        <dbReference type="ARBA" id="ARBA00023315"/>
    </source>
</evidence>
<feature type="domain" description="Thiolase N-terminal" evidence="7">
    <location>
        <begin position="4"/>
        <end position="265"/>
    </location>
</feature>
<dbReference type="CDD" id="cd00751">
    <property type="entry name" value="thiolase"/>
    <property type="match status" value="1"/>
</dbReference>
<dbReference type="InterPro" id="IPR002155">
    <property type="entry name" value="Thiolase"/>
</dbReference>
<evidence type="ECO:0000259" key="8">
    <source>
        <dbReference type="Pfam" id="PF02803"/>
    </source>
</evidence>
<gene>
    <name evidence="9" type="ORF">CRI93_07645</name>
</gene>
<dbReference type="SUPFAM" id="SSF53901">
    <property type="entry name" value="Thiolase-like"/>
    <property type="match status" value="2"/>
</dbReference>
<dbReference type="OrthoDB" id="9764892at2"/>
<organism evidence="9 10">
    <name type="scientific">Longimonas halophila</name>
    <dbReference type="NCBI Taxonomy" id="1469170"/>
    <lineage>
        <taxon>Bacteria</taxon>
        <taxon>Pseudomonadati</taxon>
        <taxon>Rhodothermota</taxon>
        <taxon>Rhodothermia</taxon>
        <taxon>Rhodothermales</taxon>
        <taxon>Salisaetaceae</taxon>
        <taxon>Longimonas</taxon>
    </lineage>
</organism>
<evidence type="ECO:0000256" key="5">
    <source>
        <dbReference type="RuleBase" id="RU003557"/>
    </source>
</evidence>
<proteinExistence type="inferred from homology"/>
<dbReference type="InterPro" id="IPR020617">
    <property type="entry name" value="Thiolase_C"/>
</dbReference>